<dbReference type="Pfam" id="PF00491">
    <property type="entry name" value="Arginase"/>
    <property type="match status" value="1"/>
</dbReference>
<dbReference type="GO" id="GO:0008783">
    <property type="term" value="F:agmatinase activity"/>
    <property type="evidence" value="ECO:0007669"/>
    <property type="project" value="TreeGrafter"/>
</dbReference>
<feature type="binding site" evidence="4">
    <location>
        <position position="244"/>
    </location>
    <ligand>
        <name>Mn(2+)</name>
        <dbReference type="ChEBI" id="CHEBI:29035"/>
        <label>1</label>
    </ligand>
</feature>
<comment type="cofactor">
    <cofactor evidence="4">
        <name>Mn(2+)</name>
        <dbReference type="ChEBI" id="CHEBI:29035"/>
    </cofactor>
    <text evidence="4">Binds 2 manganese ions per subunit.</text>
</comment>
<evidence type="ECO:0000313" key="7">
    <source>
        <dbReference type="Proteomes" id="UP000199377"/>
    </source>
</evidence>
<dbReference type="InterPro" id="IPR005925">
    <property type="entry name" value="Agmatinase-rel"/>
</dbReference>
<dbReference type="PANTHER" id="PTHR11358">
    <property type="entry name" value="ARGINASE/AGMATINASE"/>
    <property type="match status" value="1"/>
</dbReference>
<proteinExistence type="inferred from homology"/>
<dbReference type="EMBL" id="FOQH01000014">
    <property type="protein sequence ID" value="SFJ12548.1"/>
    <property type="molecule type" value="Genomic_DNA"/>
</dbReference>
<dbReference type="PRINTS" id="PR00116">
    <property type="entry name" value="ARGINASE"/>
</dbReference>
<dbReference type="InterPro" id="IPR020855">
    <property type="entry name" value="Ureohydrolase_Mn_BS"/>
</dbReference>
<keyword evidence="2 4" id="KW-0479">Metal-binding</keyword>
<sequence>MSDDGETLDFSDPMQRPRFAGIATFFRLPWQEDFEVSPPDIGVIGVPYDGGVTNRPGARHGPREVRSQSTLIRRINQATGASPFEAKRIADLGDVIIAKPYELTGAHSEIQRFYERVVAAGIRPLSCGGDHSVALPILRAVARERPVALIQIDAHADTGDNYMGSRFHHGAPFKVATDEGLLDPKRSVQIGIRGSLYDRDMWKFSHDAGMKVAYIEEVEEKGWRKVMAEALAFAGPGPVYVSVDIDSLDPAFAPGTGTPEAGGLTMRELMGMIRMLKGQEIVGADLVEVSPPFDVGGLTAMNGANAMFELLCVMAE</sequence>
<dbReference type="AlphaFoldDB" id="A0A1I3NT99"/>
<evidence type="ECO:0000256" key="3">
    <source>
        <dbReference type="ARBA" id="ARBA00022801"/>
    </source>
</evidence>
<evidence type="ECO:0000256" key="1">
    <source>
        <dbReference type="ARBA" id="ARBA00009227"/>
    </source>
</evidence>
<evidence type="ECO:0000256" key="5">
    <source>
        <dbReference type="RuleBase" id="RU003684"/>
    </source>
</evidence>
<comment type="similarity">
    <text evidence="1">Belongs to the arginase family. Agmatinase subfamily.</text>
</comment>
<feature type="binding site" evidence="4">
    <location>
        <position position="246"/>
    </location>
    <ligand>
        <name>Mn(2+)</name>
        <dbReference type="ChEBI" id="CHEBI:29035"/>
        <label>1</label>
    </ligand>
</feature>
<keyword evidence="4" id="KW-0464">Manganese</keyword>
<dbReference type="CDD" id="cd11592">
    <property type="entry name" value="Agmatinase_PAH"/>
    <property type="match status" value="1"/>
</dbReference>
<feature type="binding site" evidence="4">
    <location>
        <position position="155"/>
    </location>
    <ligand>
        <name>Mn(2+)</name>
        <dbReference type="ChEBI" id="CHEBI:29035"/>
        <label>1</label>
    </ligand>
</feature>
<dbReference type="SUPFAM" id="SSF52768">
    <property type="entry name" value="Arginase/deacetylase"/>
    <property type="match status" value="1"/>
</dbReference>
<dbReference type="NCBIfam" id="TIGR01230">
    <property type="entry name" value="agmatinase"/>
    <property type="match status" value="1"/>
</dbReference>
<dbReference type="PROSITE" id="PS01053">
    <property type="entry name" value="ARGINASE_1"/>
    <property type="match status" value="1"/>
</dbReference>
<dbReference type="InterPro" id="IPR006035">
    <property type="entry name" value="Ureohydrolase"/>
</dbReference>
<dbReference type="STRING" id="1114924.SAMN05216258_11469"/>
<dbReference type="InterPro" id="IPR023696">
    <property type="entry name" value="Ureohydrolase_dom_sf"/>
</dbReference>
<organism evidence="6 7">
    <name type="scientific">Albimonas pacifica</name>
    <dbReference type="NCBI Taxonomy" id="1114924"/>
    <lineage>
        <taxon>Bacteria</taxon>
        <taxon>Pseudomonadati</taxon>
        <taxon>Pseudomonadota</taxon>
        <taxon>Alphaproteobacteria</taxon>
        <taxon>Rhodobacterales</taxon>
        <taxon>Paracoccaceae</taxon>
        <taxon>Albimonas</taxon>
    </lineage>
</organism>
<name>A0A1I3NT99_9RHOB</name>
<dbReference type="PROSITE" id="PS51409">
    <property type="entry name" value="ARGINASE_2"/>
    <property type="match status" value="1"/>
</dbReference>
<accession>A0A1I3NT99</accession>
<feature type="binding site" evidence="4">
    <location>
        <position position="157"/>
    </location>
    <ligand>
        <name>Mn(2+)</name>
        <dbReference type="ChEBI" id="CHEBI:29035"/>
        <label>1</label>
    </ligand>
</feature>
<keyword evidence="3 5" id="KW-0378">Hydrolase</keyword>
<evidence type="ECO:0000256" key="4">
    <source>
        <dbReference type="PIRSR" id="PIRSR036979-1"/>
    </source>
</evidence>
<dbReference type="PANTHER" id="PTHR11358:SF26">
    <property type="entry name" value="GUANIDINO ACID HYDROLASE, MITOCHONDRIAL"/>
    <property type="match status" value="1"/>
</dbReference>
<dbReference type="GO" id="GO:0046872">
    <property type="term" value="F:metal ion binding"/>
    <property type="evidence" value="ECO:0007669"/>
    <property type="project" value="UniProtKB-KW"/>
</dbReference>
<dbReference type="OrthoDB" id="9788689at2"/>
<dbReference type="PIRSF" id="PIRSF036979">
    <property type="entry name" value="Arginase"/>
    <property type="match status" value="1"/>
</dbReference>
<protein>
    <submittedName>
        <fullName evidence="6">Agmatinase</fullName>
    </submittedName>
</protein>
<gene>
    <name evidence="6" type="ORF">SAMN05216258_11469</name>
</gene>
<reference evidence="6 7" key="1">
    <citation type="submission" date="2016-10" db="EMBL/GenBank/DDBJ databases">
        <authorList>
            <person name="de Groot N.N."/>
        </authorList>
    </citation>
    <scope>NUCLEOTIDE SEQUENCE [LARGE SCALE GENOMIC DNA]</scope>
    <source>
        <strain evidence="6 7">CGMCC 1.11030</strain>
    </source>
</reference>
<keyword evidence="7" id="KW-1185">Reference proteome</keyword>
<evidence type="ECO:0000313" key="6">
    <source>
        <dbReference type="EMBL" id="SFJ12548.1"/>
    </source>
</evidence>
<dbReference type="Proteomes" id="UP000199377">
    <property type="component" value="Unassembled WGS sequence"/>
</dbReference>
<feature type="binding site" evidence="4">
    <location>
        <position position="153"/>
    </location>
    <ligand>
        <name>Mn(2+)</name>
        <dbReference type="ChEBI" id="CHEBI:29035"/>
        <label>1</label>
    </ligand>
</feature>
<dbReference type="Gene3D" id="3.40.800.10">
    <property type="entry name" value="Ureohydrolase domain"/>
    <property type="match status" value="1"/>
</dbReference>
<dbReference type="GO" id="GO:0033389">
    <property type="term" value="P:putrescine biosynthetic process from arginine, via agmatine"/>
    <property type="evidence" value="ECO:0007669"/>
    <property type="project" value="TreeGrafter"/>
</dbReference>
<evidence type="ECO:0000256" key="2">
    <source>
        <dbReference type="ARBA" id="ARBA00022723"/>
    </source>
</evidence>
<dbReference type="RefSeq" id="WP_092865227.1">
    <property type="nucleotide sequence ID" value="NZ_FOQH01000014.1"/>
</dbReference>
<feature type="binding site" evidence="4">
    <location>
        <position position="131"/>
    </location>
    <ligand>
        <name>Mn(2+)</name>
        <dbReference type="ChEBI" id="CHEBI:29035"/>
        <label>1</label>
    </ligand>
</feature>